<comment type="similarity">
    <text evidence="2">Belongs to the VgrG protein family.</text>
</comment>
<evidence type="ECO:0000313" key="7">
    <source>
        <dbReference type="EMBL" id="WNG47970.1"/>
    </source>
</evidence>
<dbReference type="EMBL" id="CP043494">
    <property type="protein sequence ID" value="WNG47970.1"/>
    <property type="molecule type" value="Genomic_DNA"/>
</dbReference>
<evidence type="ECO:0000256" key="3">
    <source>
        <dbReference type="ARBA" id="ARBA00022525"/>
    </source>
</evidence>
<feature type="domain" description="Gp5/Type VI secretion system Vgr protein OB-fold" evidence="5">
    <location>
        <begin position="395"/>
        <end position="462"/>
    </location>
</feature>
<dbReference type="SUPFAM" id="SSF69349">
    <property type="entry name" value="Phage fibre proteins"/>
    <property type="match status" value="1"/>
</dbReference>
<proteinExistence type="inferred from homology"/>
<keyword evidence="3" id="KW-0964">Secreted</keyword>
<keyword evidence="8" id="KW-1185">Reference proteome</keyword>
<evidence type="ECO:0000313" key="8">
    <source>
        <dbReference type="Proteomes" id="UP001611383"/>
    </source>
</evidence>
<name>A0ABY9WXU6_9BACT</name>
<dbReference type="InterPro" id="IPR006533">
    <property type="entry name" value="T6SS_Vgr_RhsGE"/>
</dbReference>
<dbReference type="PANTHER" id="PTHR32305">
    <property type="match status" value="1"/>
</dbReference>
<dbReference type="Gene3D" id="2.40.50.230">
    <property type="entry name" value="Gp5 N-terminal domain"/>
    <property type="match status" value="1"/>
</dbReference>
<sequence length="715" mass="79625">MVARSLLSEVSSLFWFDVEGFEKESLRVLRFNGHEGLSSLFEFRVELACENPNIEFSEVVGKPALLTLLGEAGPRLFHGMISRFEQVNELHRYAVYEATLVPRMWRLLHRQDCRIFQSLPTPDILKKVFKDAGIPVDAVRFELTGTYEPRDYCVQYRESDWAFASRLMEEDGLFCFFDHSEGTDVLVVGDGVSACKPVAGSETLQFRRPSGLVITGEHVQRFRFTEEVQPGQVSLRDFNFKKPDLLMHVQQKAEVDADLEVYDYPGEYLDPSRGSSAKGATLAKLRLEAWQASRKVGYGESDCERLCPGFLFSLSEHPRVDYNARYLLTHVSHQGHQPQVLGEDSPEGEFSYSNQFSCISEKVPYRPARVTPRPVVRGVQTAIVVGPKGEEIFTDEHGRVKVQFHWDRQGKRDEKSSCWIRVSQVWAGEGWGAMFIPRIGQEVIVDFIEGDPDRPIITGRVYNGANLTPYPLPDEKTKSTLMSNTSQGGNGYNELRFEDEKGKEQVFIHAQRNMDVHVKHDSLENIRHDRHQTIGSQGKDGKVGDQNELVYRDKSLTVHRHSQEHVGGDMKLLVGGIDGAGHLDIVIKADRKELVLKDRHLHVLGVRNEQVEKTQSLTVGEDLHVKVGKLHAVESGKEIHLKSTKVVIEAASGITLKGPGGFITIDASGISISGTVVNINSGGAALSGSGASPTAPTDAMQAQPTVPTQADQGSK</sequence>
<dbReference type="SUPFAM" id="SSF69279">
    <property type="entry name" value="Phage tail proteins"/>
    <property type="match status" value="2"/>
</dbReference>
<dbReference type="SUPFAM" id="SSF69255">
    <property type="entry name" value="gp5 N-terminal domain-like"/>
    <property type="match status" value="1"/>
</dbReference>
<dbReference type="Gene3D" id="4.10.220.110">
    <property type="match status" value="1"/>
</dbReference>
<evidence type="ECO:0000256" key="2">
    <source>
        <dbReference type="ARBA" id="ARBA00005558"/>
    </source>
</evidence>
<feature type="compositionally biased region" description="Polar residues" evidence="4">
    <location>
        <begin position="700"/>
        <end position="715"/>
    </location>
</feature>
<dbReference type="NCBIfam" id="TIGR03361">
    <property type="entry name" value="VI_Rhs_Vgr"/>
    <property type="match status" value="1"/>
</dbReference>
<dbReference type="PANTHER" id="PTHR32305:SF15">
    <property type="entry name" value="PROTEIN RHSA-RELATED"/>
    <property type="match status" value="1"/>
</dbReference>
<dbReference type="Pfam" id="PF05954">
    <property type="entry name" value="Phage_GPD"/>
    <property type="match status" value="1"/>
</dbReference>
<dbReference type="InterPro" id="IPR017847">
    <property type="entry name" value="T6SS_RhsGE_Vgr_subset"/>
</dbReference>
<comment type="subcellular location">
    <subcellularLocation>
        <location evidence="1">Secreted</location>
    </subcellularLocation>
</comment>
<organism evidence="7 8">
    <name type="scientific">Archangium minus</name>
    <dbReference type="NCBI Taxonomy" id="83450"/>
    <lineage>
        <taxon>Bacteria</taxon>
        <taxon>Pseudomonadati</taxon>
        <taxon>Myxococcota</taxon>
        <taxon>Myxococcia</taxon>
        <taxon>Myxococcales</taxon>
        <taxon>Cystobacterineae</taxon>
        <taxon>Archangiaceae</taxon>
        <taxon>Archangium</taxon>
    </lineage>
</organism>
<dbReference type="InterPro" id="IPR037026">
    <property type="entry name" value="Vgr_OB-fold_dom_sf"/>
</dbReference>
<protein>
    <submittedName>
        <fullName evidence="7">Type VI secretion system tip protein VgrG</fullName>
    </submittedName>
</protein>
<dbReference type="Gene3D" id="3.55.50.10">
    <property type="entry name" value="Baseplate protein-like domains"/>
    <property type="match status" value="1"/>
</dbReference>
<dbReference type="NCBIfam" id="TIGR01646">
    <property type="entry name" value="vgr_GE"/>
    <property type="match status" value="1"/>
</dbReference>
<dbReference type="Gene3D" id="2.30.110.50">
    <property type="match status" value="1"/>
</dbReference>
<gene>
    <name evidence="7" type="primary">tssI</name>
    <name evidence="7" type="ORF">F0U60_30375</name>
</gene>
<dbReference type="Proteomes" id="UP001611383">
    <property type="component" value="Chromosome"/>
</dbReference>
<evidence type="ECO:0000256" key="4">
    <source>
        <dbReference type="SAM" id="MobiDB-lite"/>
    </source>
</evidence>
<evidence type="ECO:0000256" key="1">
    <source>
        <dbReference type="ARBA" id="ARBA00004613"/>
    </source>
</evidence>
<accession>A0ABY9WXU6</accession>
<dbReference type="InterPro" id="IPR054030">
    <property type="entry name" value="Gp5_Vgr_C"/>
</dbReference>
<dbReference type="RefSeq" id="WP_395804899.1">
    <property type="nucleotide sequence ID" value="NZ_CP043494.1"/>
</dbReference>
<reference evidence="7 8" key="1">
    <citation type="submission" date="2019-08" db="EMBL/GenBank/DDBJ databases">
        <title>Archangium and Cystobacter genomes.</title>
        <authorList>
            <person name="Chen I.-C.K."/>
            <person name="Wielgoss S."/>
        </authorList>
    </citation>
    <scope>NUCLEOTIDE SEQUENCE [LARGE SCALE GENOMIC DNA]</scope>
    <source>
        <strain evidence="7 8">Cbm 6</strain>
    </source>
</reference>
<evidence type="ECO:0000259" key="6">
    <source>
        <dbReference type="Pfam" id="PF22178"/>
    </source>
</evidence>
<dbReference type="Pfam" id="PF04717">
    <property type="entry name" value="Phage_base_V"/>
    <property type="match status" value="1"/>
</dbReference>
<dbReference type="Pfam" id="PF22178">
    <property type="entry name" value="Gp5_trimer_C"/>
    <property type="match status" value="1"/>
</dbReference>
<feature type="domain" description="Gp5/Type VI secretion system Vgr C-terminal trimerisation" evidence="6">
    <location>
        <begin position="479"/>
        <end position="576"/>
    </location>
</feature>
<dbReference type="InterPro" id="IPR006531">
    <property type="entry name" value="Gp5/Vgr_OB"/>
</dbReference>
<feature type="region of interest" description="Disordered" evidence="4">
    <location>
        <begin position="685"/>
        <end position="715"/>
    </location>
</feature>
<dbReference type="InterPro" id="IPR050708">
    <property type="entry name" value="T6SS_VgrG/RHS"/>
</dbReference>
<evidence type="ECO:0000259" key="5">
    <source>
        <dbReference type="Pfam" id="PF04717"/>
    </source>
</evidence>